<evidence type="ECO:0000256" key="1">
    <source>
        <dbReference type="ARBA" id="ARBA00004613"/>
    </source>
</evidence>
<dbReference type="SUPFAM" id="SSF69279">
    <property type="entry name" value="Phage tail proteins"/>
    <property type="match status" value="2"/>
</dbReference>
<comment type="caution">
    <text evidence="6">The sequence shown here is derived from an EMBL/GenBank/DDBJ whole genome shotgun (WGS) entry which is preliminary data.</text>
</comment>
<evidence type="ECO:0000259" key="4">
    <source>
        <dbReference type="Pfam" id="PF04717"/>
    </source>
</evidence>
<comment type="similarity">
    <text evidence="2">Belongs to the VgrG protein family.</text>
</comment>
<keyword evidence="3" id="KW-0964">Secreted</keyword>
<gene>
    <name evidence="6" type="primary">tssI</name>
    <name evidence="6" type="ORF">J5474_21210</name>
</gene>
<dbReference type="InterPro" id="IPR006533">
    <property type="entry name" value="T6SS_Vgr_RhsGE"/>
</dbReference>
<dbReference type="InterPro" id="IPR017847">
    <property type="entry name" value="T6SS_RhsGE_Vgr_subset"/>
</dbReference>
<dbReference type="GO" id="GO:0005576">
    <property type="term" value="C:extracellular region"/>
    <property type="evidence" value="ECO:0007669"/>
    <property type="project" value="UniProtKB-SubCell"/>
</dbReference>
<feature type="domain" description="Gp5/Type VI secretion system Vgr protein OB-fold" evidence="4">
    <location>
        <begin position="379"/>
        <end position="444"/>
    </location>
</feature>
<dbReference type="NCBIfam" id="TIGR01646">
    <property type="entry name" value="vgr_GE"/>
    <property type="match status" value="1"/>
</dbReference>
<dbReference type="Gene3D" id="3.55.50.10">
    <property type="entry name" value="Baseplate protein-like domains"/>
    <property type="match status" value="1"/>
</dbReference>
<dbReference type="Gene3D" id="2.40.50.230">
    <property type="entry name" value="Gp5 N-terminal domain"/>
    <property type="match status" value="1"/>
</dbReference>
<reference evidence="6" key="1">
    <citation type="submission" date="2021-03" db="EMBL/GenBank/DDBJ databases">
        <title>Sagittula salina sp. nov. strain M10.9X isolated from the marine waste.</title>
        <authorList>
            <person name="Satari L."/>
            <person name="Molina-Menor E."/>
            <person name="Vidal-Verdu A."/>
            <person name="Pascual J."/>
            <person name="Pereto J."/>
            <person name="Porcar M."/>
        </authorList>
    </citation>
    <scope>NUCLEOTIDE SEQUENCE</scope>
    <source>
        <strain evidence="6">M10.9X</strain>
    </source>
</reference>
<dbReference type="RefSeq" id="WP_209363852.1">
    <property type="nucleotide sequence ID" value="NZ_JAGISH010000020.1"/>
</dbReference>
<dbReference type="SUPFAM" id="SSF69349">
    <property type="entry name" value="Phage fibre proteins"/>
    <property type="match status" value="1"/>
</dbReference>
<dbReference type="InterPro" id="IPR037026">
    <property type="entry name" value="Vgr_OB-fold_dom_sf"/>
</dbReference>
<accession>A0A940S3E4</accession>
<dbReference type="PANTHER" id="PTHR32305">
    <property type="match status" value="1"/>
</dbReference>
<evidence type="ECO:0000259" key="5">
    <source>
        <dbReference type="Pfam" id="PF22178"/>
    </source>
</evidence>
<sequence>MGKLSTVLGKDVLVLQRFEGTDRMNGLFDYRVSCLAAQDSDVDFDQLMGTHATVTLKGQDGSDRHFDGLVTEGRWLGSGDNGQRFELRLQPWFWLATMRRNQRIFHEKNVIDILNEVLAAYAAAGTLQVDTSGQYPTLEYTVQYNESDFNFCCRMMERHGISYHFAFSEGGHDMVLTDGVEAHENVGSFPVKPYVGHHQEDTEHLWEWRPGRRMATGAIRMTDYNFKTPTVVMEKDQTGTASYEHGQVESFDWPGDYLDPGRGIEMVQLGLKREGGRDKRYQGMGDISNLVSGKKMTVSGDSDPVPGKGAEYLCLVSQHSYTSDNYGSGGSSGDDFAYTGRYTFLPVEAPMIPEKKTPRADVRGPMTAKVVGADREEIDCDEYGRILVQFHWDLSDARSMRCRVAQNWSGGTWGGMIIPRIGMEVLVEFLDGDPDKPLVTGCVYNGKNMPAYPLPANKTKSVFRTDSHKAKGFNELVFEDESPDEHIAFKAQKDMSRLVLNNSISRVKNDDIENVGRNKLFEVRNSFALDAGKSVTITAGQVGPDVSSAMARTSGLRGIAGTHPLAVHGGFGRTGLLKADETGADANHAMRNAGKEYGDAAQDLSEAGMLELLAVNYRQDVTGMDSHEVVGRDKLAAIGGDMVHEVGGDVELVTNRKVDINAMGNFISNAMSHTMVSATKFTIATPGAKLELGPTGLTISAMTVKVQSASVDFNMGAGGQAAQLKGTSAFVAGASALLGPQV</sequence>
<dbReference type="Pfam" id="PF04717">
    <property type="entry name" value="Phage_base_V"/>
    <property type="match status" value="1"/>
</dbReference>
<dbReference type="PANTHER" id="PTHR32305:SF15">
    <property type="entry name" value="PROTEIN RHSA-RELATED"/>
    <property type="match status" value="1"/>
</dbReference>
<dbReference type="EMBL" id="JAGISH010000020">
    <property type="protein sequence ID" value="MBP0485001.1"/>
    <property type="molecule type" value="Genomic_DNA"/>
</dbReference>
<dbReference type="Pfam" id="PF22178">
    <property type="entry name" value="Gp5_trimer_C"/>
    <property type="match status" value="1"/>
</dbReference>
<feature type="domain" description="Gp5/Type VI secretion system Vgr C-terminal trimerisation" evidence="5">
    <location>
        <begin position="461"/>
        <end position="539"/>
    </location>
</feature>
<dbReference type="InterPro" id="IPR054030">
    <property type="entry name" value="Gp5_Vgr_C"/>
</dbReference>
<evidence type="ECO:0000313" key="7">
    <source>
        <dbReference type="Proteomes" id="UP000675940"/>
    </source>
</evidence>
<protein>
    <submittedName>
        <fullName evidence="6">Type VI secretion system tip protein VgrG</fullName>
    </submittedName>
</protein>
<organism evidence="6 7">
    <name type="scientific">Sagittula salina</name>
    <dbReference type="NCBI Taxonomy" id="2820268"/>
    <lineage>
        <taxon>Bacteria</taxon>
        <taxon>Pseudomonadati</taxon>
        <taxon>Pseudomonadota</taxon>
        <taxon>Alphaproteobacteria</taxon>
        <taxon>Rhodobacterales</taxon>
        <taxon>Roseobacteraceae</taxon>
        <taxon>Sagittula</taxon>
    </lineage>
</organism>
<dbReference type="NCBIfam" id="TIGR03361">
    <property type="entry name" value="VI_Rhs_Vgr"/>
    <property type="match status" value="1"/>
</dbReference>
<dbReference type="Gene3D" id="2.30.110.50">
    <property type="match status" value="1"/>
</dbReference>
<evidence type="ECO:0000313" key="6">
    <source>
        <dbReference type="EMBL" id="MBP0485001.1"/>
    </source>
</evidence>
<dbReference type="Gene3D" id="4.10.220.110">
    <property type="match status" value="1"/>
</dbReference>
<evidence type="ECO:0000256" key="2">
    <source>
        <dbReference type="ARBA" id="ARBA00005558"/>
    </source>
</evidence>
<name>A0A940S3E4_9RHOB</name>
<dbReference type="Pfam" id="PF05954">
    <property type="entry name" value="Phage_GPD"/>
    <property type="match status" value="1"/>
</dbReference>
<proteinExistence type="inferred from homology"/>
<keyword evidence="7" id="KW-1185">Reference proteome</keyword>
<comment type="subcellular location">
    <subcellularLocation>
        <location evidence="1">Secreted</location>
    </subcellularLocation>
</comment>
<dbReference type="InterPro" id="IPR006531">
    <property type="entry name" value="Gp5/Vgr_OB"/>
</dbReference>
<dbReference type="AlphaFoldDB" id="A0A940S3E4"/>
<evidence type="ECO:0000256" key="3">
    <source>
        <dbReference type="ARBA" id="ARBA00022525"/>
    </source>
</evidence>
<dbReference type="SUPFAM" id="SSF69255">
    <property type="entry name" value="gp5 N-terminal domain-like"/>
    <property type="match status" value="1"/>
</dbReference>
<dbReference type="InterPro" id="IPR050708">
    <property type="entry name" value="T6SS_VgrG/RHS"/>
</dbReference>
<dbReference type="Proteomes" id="UP000675940">
    <property type="component" value="Unassembled WGS sequence"/>
</dbReference>